<organism evidence="1">
    <name type="scientific">Arundo donax</name>
    <name type="common">Giant reed</name>
    <name type="synonym">Donax arundinaceus</name>
    <dbReference type="NCBI Taxonomy" id="35708"/>
    <lineage>
        <taxon>Eukaryota</taxon>
        <taxon>Viridiplantae</taxon>
        <taxon>Streptophyta</taxon>
        <taxon>Embryophyta</taxon>
        <taxon>Tracheophyta</taxon>
        <taxon>Spermatophyta</taxon>
        <taxon>Magnoliopsida</taxon>
        <taxon>Liliopsida</taxon>
        <taxon>Poales</taxon>
        <taxon>Poaceae</taxon>
        <taxon>PACMAD clade</taxon>
        <taxon>Arundinoideae</taxon>
        <taxon>Arundineae</taxon>
        <taxon>Arundo</taxon>
    </lineage>
</organism>
<reference evidence="1" key="1">
    <citation type="submission" date="2014-09" db="EMBL/GenBank/DDBJ databases">
        <authorList>
            <person name="Magalhaes I.L.F."/>
            <person name="Oliveira U."/>
            <person name="Santos F.R."/>
            <person name="Vidigal T.H.D.A."/>
            <person name="Brescovit A.D."/>
            <person name="Santos A.J."/>
        </authorList>
    </citation>
    <scope>NUCLEOTIDE SEQUENCE</scope>
    <source>
        <tissue evidence="1">Shoot tissue taken approximately 20 cm above the soil surface</tissue>
    </source>
</reference>
<protein>
    <submittedName>
        <fullName evidence="1">Uncharacterized protein</fullName>
    </submittedName>
</protein>
<accession>A0A0A9FQL2</accession>
<sequence length="27" mass="2858">MLFSCSRLYESAAPLGRLEAALSVVSS</sequence>
<dbReference type="AlphaFoldDB" id="A0A0A9FQL2"/>
<evidence type="ECO:0000313" key="1">
    <source>
        <dbReference type="EMBL" id="JAE15095.1"/>
    </source>
</evidence>
<reference evidence="1" key="2">
    <citation type="journal article" date="2015" name="Data Brief">
        <title>Shoot transcriptome of the giant reed, Arundo donax.</title>
        <authorList>
            <person name="Barrero R.A."/>
            <person name="Guerrero F.D."/>
            <person name="Moolhuijzen P."/>
            <person name="Goolsby J.A."/>
            <person name="Tidwell J."/>
            <person name="Bellgard S.E."/>
            <person name="Bellgard M.I."/>
        </authorList>
    </citation>
    <scope>NUCLEOTIDE SEQUENCE</scope>
    <source>
        <tissue evidence="1">Shoot tissue taken approximately 20 cm above the soil surface</tissue>
    </source>
</reference>
<name>A0A0A9FQL2_ARUDO</name>
<dbReference type="EMBL" id="GBRH01182801">
    <property type="protein sequence ID" value="JAE15095.1"/>
    <property type="molecule type" value="Transcribed_RNA"/>
</dbReference>
<proteinExistence type="predicted"/>